<proteinExistence type="predicted"/>
<name>A0A1I3D2X3_9FLAO</name>
<dbReference type="Proteomes" id="UP000198931">
    <property type="component" value="Unassembled WGS sequence"/>
</dbReference>
<evidence type="ECO:0000313" key="1">
    <source>
        <dbReference type="EMBL" id="SFH80889.1"/>
    </source>
</evidence>
<reference evidence="1 2" key="1">
    <citation type="submission" date="2016-10" db="EMBL/GenBank/DDBJ databases">
        <authorList>
            <person name="de Groot N.N."/>
        </authorList>
    </citation>
    <scope>NUCLEOTIDE SEQUENCE [LARGE SCALE GENOMIC DNA]</scope>
    <source>
        <strain evidence="1 2">DSM 26000</strain>
    </source>
</reference>
<evidence type="ECO:0000313" key="2">
    <source>
        <dbReference type="Proteomes" id="UP000198931"/>
    </source>
</evidence>
<dbReference type="EMBL" id="FOQT01000001">
    <property type="protein sequence ID" value="SFH80889.1"/>
    <property type="molecule type" value="Genomic_DNA"/>
</dbReference>
<sequence>MYFVFIKFFENSENLQPDLSGNPFFAFEKKDWKRKAEIAAPKKIRKITLRIFINIDIIQLIFKLKPKNHNLIPNYQSLFFKIK</sequence>
<organism evidence="1 2">
    <name type="scientific">Halpernia frigidisoli</name>
    <dbReference type="NCBI Taxonomy" id="1125876"/>
    <lineage>
        <taxon>Bacteria</taxon>
        <taxon>Pseudomonadati</taxon>
        <taxon>Bacteroidota</taxon>
        <taxon>Flavobacteriia</taxon>
        <taxon>Flavobacteriales</taxon>
        <taxon>Weeksellaceae</taxon>
        <taxon>Chryseobacterium group</taxon>
        <taxon>Halpernia</taxon>
    </lineage>
</organism>
<protein>
    <submittedName>
        <fullName evidence="1">Uncharacterized protein</fullName>
    </submittedName>
</protein>
<accession>A0A1I3D2X3</accession>
<dbReference type="AlphaFoldDB" id="A0A1I3D2X3"/>
<gene>
    <name evidence="1" type="ORF">SAMN05443292_0220</name>
</gene>
<keyword evidence="2" id="KW-1185">Reference proteome</keyword>